<dbReference type="SUPFAM" id="SSF54593">
    <property type="entry name" value="Glyoxalase/Bleomycin resistance protein/Dihydroxybiphenyl dioxygenase"/>
    <property type="match status" value="1"/>
</dbReference>
<gene>
    <name evidence="2" type="ORF">JZO85_08500</name>
</gene>
<dbReference type="PROSITE" id="PS51819">
    <property type="entry name" value="VOC"/>
    <property type="match status" value="1"/>
</dbReference>
<dbReference type="InterPro" id="IPR029068">
    <property type="entry name" value="Glyas_Bleomycin-R_OHBP_Dase"/>
</dbReference>
<comment type="caution">
    <text evidence="2">The sequence shown here is derived from an EMBL/GenBank/DDBJ whole genome shotgun (WGS) entry which is preliminary data.</text>
</comment>
<dbReference type="InterPro" id="IPR025870">
    <property type="entry name" value="Glyoxalase-like_dom"/>
</dbReference>
<reference evidence="2 3" key="1">
    <citation type="submission" date="2021-03" db="EMBL/GenBank/DDBJ databases">
        <title>Enterococcal diversity collection.</title>
        <authorList>
            <person name="Gilmore M.S."/>
            <person name="Schwartzman J."/>
            <person name="Van Tyne D."/>
            <person name="Martin M."/>
            <person name="Earl A.M."/>
            <person name="Manson A.L."/>
            <person name="Straub T."/>
            <person name="Salamzade R."/>
            <person name="Saavedra J."/>
            <person name="Lebreton F."/>
            <person name="Prichula J."/>
            <person name="Schaufler K."/>
            <person name="Gaca A."/>
            <person name="Sgardioli B."/>
            <person name="Wagenaar J."/>
            <person name="Strong T."/>
        </authorList>
    </citation>
    <scope>NUCLEOTIDE SEQUENCE [LARGE SCALE GENOMIC DNA]</scope>
    <source>
        <strain evidence="2 3">MJM16</strain>
    </source>
</reference>
<evidence type="ECO:0000259" key="1">
    <source>
        <dbReference type="PROSITE" id="PS51819"/>
    </source>
</evidence>
<dbReference type="Proteomes" id="UP000664495">
    <property type="component" value="Unassembled WGS sequence"/>
</dbReference>
<sequence>MNYQGTLIAVADIEKAKEFYHSVLGLEVMVDAGEHIQLTGGLFLQTVDSWAEFIHKKATEVVLENNASELYFETDNMDDFIKLLDGRSDILYLHPLLEHSWGQRAVRFYDLDKHIIEVSESITMVVRRFLDSGLTIEETANRTGVDVGYIENVLKQ</sequence>
<proteinExistence type="predicted"/>
<evidence type="ECO:0000313" key="3">
    <source>
        <dbReference type="Proteomes" id="UP000664495"/>
    </source>
</evidence>
<accession>A0ABS3HFS6</accession>
<dbReference type="EMBL" id="JAFLVR010000020">
    <property type="protein sequence ID" value="MBO0452306.1"/>
    <property type="molecule type" value="Genomic_DNA"/>
</dbReference>
<name>A0ABS3HFS6_9ENTE</name>
<feature type="domain" description="VOC" evidence="1">
    <location>
        <begin position="1"/>
        <end position="121"/>
    </location>
</feature>
<evidence type="ECO:0000313" key="2">
    <source>
        <dbReference type="EMBL" id="MBO0452306.1"/>
    </source>
</evidence>
<dbReference type="Pfam" id="PF12681">
    <property type="entry name" value="Glyoxalase_2"/>
    <property type="match status" value="1"/>
</dbReference>
<keyword evidence="3" id="KW-1185">Reference proteome</keyword>
<protein>
    <submittedName>
        <fullName evidence="2">VOC family protein</fullName>
    </submittedName>
</protein>
<dbReference type="RefSeq" id="WP_207108081.1">
    <property type="nucleotide sequence ID" value="NZ_JAFLVR010000020.1"/>
</dbReference>
<dbReference type="InterPro" id="IPR037523">
    <property type="entry name" value="VOC_core"/>
</dbReference>
<organism evidence="2 3">
    <name type="scientific">Candidatus Enterococcus murrayae</name>
    <dbReference type="NCBI Taxonomy" id="2815321"/>
    <lineage>
        <taxon>Bacteria</taxon>
        <taxon>Bacillati</taxon>
        <taxon>Bacillota</taxon>
        <taxon>Bacilli</taxon>
        <taxon>Lactobacillales</taxon>
        <taxon>Enterococcaceae</taxon>
        <taxon>Enterococcus</taxon>
    </lineage>
</organism>
<dbReference type="Gene3D" id="3.10.180.10">
    <property type="entry name" value="2,3-Dihydroxybiphenyl 1,2-Dioxygenase, domain 1"/>
    <property type="match status" value="1"/>
</dbReference>